<dbReference type="EMBL" id="PXYK01000004">
    <property type="protein sequence ID" value="PSJ64501.1"/>
    <property type="molecule type" value="Genomic_DNA"/>
</dbReference>
<organism evidence="2 3">
    <name type="scientific">Kumtagia ephedrae</name>
    <dbReference type="NCBI Taxonomy" id="2116701"/>
    <lineage>
        <taxon>Bacteria</taxon>
        <taxon>Pseudomonadati</taxon>
        <taxon>Pseudomonadota</taxon>
        <taxon>Alphaproteobacteria</taxon>
        <taxon>Hyphomicrobiales</taxon>
        <taxon>Phyllobacteriaceae</taxon>
        <taxon>Kumtagia</taxon>
    </lineage>
</organism>
<feature type="region of interest" description="Disordered" evidence="1">
    <location>
        <begin position="56"/>
        <end position="99"/>
    </location>
</feature>
<accession>A0A2P7SPY4</accession>
<sequence>MIMNKALTVLSACVDVRSGKRFTRGDEFSPAPNLEQAKRLIAAGCLPEEALKAVAGPKSDAEAALEERARTEAAEEAKRQREAAAAKAKRTGDLKQDGPTVAEYVAAGYPASQYPPKGYASRSTPEEIAAAVNAEKQAADLDNLTIKDLQDLAKVEEIELGDASKKDDIVAAIRAARAAR</sequence>
<dbReference type="OrthoDB" id="8421485at2"/>
<dbReference type="RefSeq" id="WP_106771248.1">
    <property type="nucleotide sequence ID" value="NZ_PXYK01000004.1"/>
</dbReference>
<evidence type="ECO:0008006" key="4">
    <source>
        <dbReference type="Google" id="ProtNLM"/>
    </source>
</evidence>
<feature type="compositionally biased region" description="Basic and acidic residues" evidence="1">
    <location>
        <begin position="59"/>
        <end position="96"/>
    </location>
</feature>
<evidence type="ECO:0000313" key="2">
    <source>
        <dbReference type="EMBL" id="PSJ64501.1"/>
    </source>
</evidence>
<protein>
    <recommendedName>
        <fullName evidence="4">Rho termination factor N-terminal domain-containing protein</fullName>
    </recommendedName>
</protein>
<gene>
    <name evidence="2" type="ORF">C7I84_06035</name>
</gene>
<evidence type="ECO:0000313" key="3">
    <source>
        <dbReference type="Proteomes" id="UP000241229"/>
    </source>
</evidence>
<evidence type="ECO:0000256" key="1">
    <source>
        <dbReference type="SAM" id="MobiDB-lite"/>
    </source>
</evidence>
<comment type="caution">
    <text evidence="2">The sequence shown here is derived from an EMBL/GenBank/DDBJ whole genome shotgun (WGS) entry which is preliminary data.</text>
</comment>
<reference evidence="2 3" key="1">
    <citation type="submission" date="2018-03" db="EMBL/GenBank/DDBJ databases">
        <title>The draft genome of Mesorhizobium sp. 6GN-30.</title>
        <authorList>
            <person name="Liu L."/>
            <person name="Li L."/>
            <person name="Wang T."/>
            <person name="Zhang X."/>
            <person name="Liang L."/>
        </authorList>
    </citation>
    <scope>NUCLEOTIDE SEQUENCE [LARGE SCALE GENOMIC DNA]</scope>
    <source>
        <strain evidence="2 3">6GN30</strain>
    </source>
</reference>
<dbReference type="Proteomes" id="UP000241229">
    <property type="component" value="Unassembled WGS sequence"/>
</dbReference>
<name>A0A2P7SPY4_9HYPH</name>
<keyword evidence="3" id="KW-1185">Reference proteome</keyword>
<proteinExistence type="predicted"/>
<dbReference type="AlphaFoldDB" id="A0A2P7SPY4"/>